<dbReference type="InterPro" id="IPR011989">
    <property type="entry name" value="ARM-like"/>
</dbReference>
<keyword evidence="4" id="KW-1185">Reference proteome</keyword>
<dbReference type="PANTHER" id="PTHR10648:SF4">
    <property type="entry name" value="PROTEIN PHOSPHATASE 2 (FORMERLY 2A), REGULATORY SUBUNIT A, BETA ISOFORM-RELATED"/>
    <property type="match status" value="1"/>
</dbReference>
<proteinExistence type="predicted"/>
<gene>
    <name evidence="3" type="ORF">DIABBA_LOCUS8813</name>
</gene>
<dbReference type="GO" id="GO:0019888">
    <property type="term" value="F:protein phosphatase regulator activity"/>
    <property type="evidence" value="ECO:0007669"/>
    <property type="project" value="TreeGrafter"/>
</dbReference>
<sequence>MSDESVLMEDLKTFKESFSQAIKDENISEQIDMTKRLGILAEHLGENITRQELLPFLEENINFHDEILLNLPEQLKQLIPLVGGYENSQPVLELLKRMCNTDEFLVREKTLEALKEIAEELSNELVEELLVPILESLANEQWFTSKCSAVALFSSIYPKVQEEKKVELRHTFRLLSQDESPIVRKEAALGLIDFVALLDKESIKNEFIAVFDNISNDNMDSVKATTVKVALAICKILSENEIDESIFKTLESFAESDSWKTRLVLAVDIAEIQKVIYYPKLRGRILAMFQKLIKNVEDEVRIVAVKNLVPFCRYLKESYERCDQNENNFESVFIQSVVPQITMLVVDTCTDVKLELAKNILSLSTLISKEAFVEHIMPQVLDILDLEQSVSVKANILENLNDLPADVDFAQSLPSIKRVIRTLIVYSQSHWRTRKGLLMTFMHIIKFAPKEYFAENIKHFYGSLLGDHVFAVRRTAAIILPLIVKHFGMTWTSTQIIPYFKMFQRDTRYLYRYVPIFGINELIEPSVLPGEEVEYLASLKEVEDKEKAAKMLWMLKCILKKLEGALEEKTFQDILSLNKSIDDFKTDNISLYAGETLNSLRSHYSENIFTYDGNKAGNSNDWYLTGYCFSYTGNVWDYC</sequence>
<dbReference type="SUPFAM" id="SSF48371">
    <property type="entry name" value="ARM repeat"/>
    <property type="match status" value="1"/>
</dbReference>
<organism evidence="3 4">
    <name type="scientific">Diabrotica balteata</name>
    <name type="common">Banded cucumber beetle</name>
    <dbReference type="NCBI Taxonomy" id="107213"/>
    <lineage>
        <taxon>Eukaryota</taxon>
        <taxon>Metazoa</taxon>
        <taxon>Ecdysozoa</taxon>
        <taxon>Arthropoda</taxon>
        <taxon>Hexapoda</taxon>
        <taxon>Insecta</taxon>
        <taxon>Pterygota</taxon>
        <taxon>Neoptera</taxon>
        <taxon>Endopterygota</taxon>
        <taxon>Coleoptera</taxon>
        <taxon>Polyphaga</taxon>
        <taxon>Cucujiformia</taxon>
        <taxon>Chrysomeloidea</taxon>
        <taxon>Chrysomelidae</taxon>
        <taxon>Galerucinae</taxon>
        <taxon>Diabroticina</taxon>
        <taxon>Diabroticites</taxon>
        <taxon>Diabrotica</taxon>
    </lineage>
</organism>
<keyword evidence="1" id="KW-0677">Repeat</keyword>
<feature type="repeat" description="HEAT" evidence="2">
    <location>
        <begin position="91"/>
        <end position="129"/>
    </location>
</feature>
<reference evidence="3" key="1">
    <citation type="submission" date="2022-01" db="EMBL/GenBank/DDBJ databases">
        <authorList>
            <person name="King R."/>
        </authorList>
    </citation>
    <scope>NUCLEOTIDE SEQUENCE</scope>
</reference>
<protein>
    <submittedName>
        <fullName evidence="3">Uncharacterized protein</fullName>
    </submittedName>
</protein>
<dbReference type="Gene3D" id="1.25.10.10">
    <property type="entry name" value="Leucine-rich Repeat Variant"/>
    <property type="match status" value="1"/>
</dbReference>
<dbReference type="GO" id="GO:0005829">
    <property type="term" value="C:cytosol"/>
    <property type="evidence" value="ECO:0007669"/>
    <property type="project" value="TreeGrafter"/>
</dbReference>
<dbReference type="PANTHER" id="PTHR10648">
    <property type="entry name" value="SERINE/THREONINE-PROTEIN PHOSPHATASE PP2A 65 KDA REGULATORY SUBUNIT"/>
    <property type="match status" value="1"/>
</dbReference>
<dbReference type="PROSITE" id="PS50077">
    <property type="entry name" value="HEAT_REPEAT"/>
    <property type="match status" value="2"/>
</dbReference>
<dbReference type="GO" id="GO:0005634">
    <property type="term" value="C:nucleus"/>
    <property type="evidence" value="ECO:0007669"/>
    <property type="project" value="TreeGrafter"/>
</dbReference>
<dbReference type="InterPro" id="IPR051023">
    <property type="entry name" value="PP2A_Regulatory_Subunit_A"/>
</dbReference>
<dbReference type="AlphaFoldDB" id="A0A9N9T537"/>
<feature type="repeat" description="HEAT" evidence="2">
    <location>
        <begin position="337"/>
        <end position="375"/>
    </location>
</feature>
<dbReference type="OrthoDB" id="340346at2759"/>
<evidence type="ECO:0000313" key="3">
    <source>
        <dbReference type="EMBL" id="CAG9835641.1"/>
    </source>
</evidence>
<accession>A0A9N9T537</accession>
<dbReference type="Proteomes" id="UP001153709">
    <property type="component" value="Chromosome 6"/>
</dbReference>
<dbReference type="InterPro" id="IPR016024">
    <property type="entry name" value="ARM-type_fold"/>
</dbReference>
<dbReference type="EMBL" id="OU898281">
    <property type="protein sequence ID" value="CAG9835641.1"/>
    <property type="molecule type" value="Genomic_DNA"/>
</dbReference>
<dbReference type="InterPro" id="IPR021133">
    <property type="entry name" value="HEAT_type_2"/>
</dbReference>
<evidence type="ECO:0000256" key="2">
    <source>
        <dbReference type="PROSITE-ProRule" id="PRU00103"/>
    </source>
</evidence>
<name>A0A9N9T537_DIABA</name>
<dbReference type="GO" id="GO:0000159">
    <property type="term" value="C:protein phosphatase type 2A complex"/>
    <property type="evidence" value="ECO:0007669"/>
    <property type="project" value="TreeGrafter"/>
</dbReference>
<evidence type="ECO:0000256" key="1">
    <source>
        <dbReference type="ARBA" id="ARBA00022737"/>
    </source>
</evidence>
<evidence type="ECO:0000313" key="4">
    <source>
        <dbReference type="Proteomes" id="UP001153709"/>
    </source>
</evidence>